<organism evidence="3 4">
    <name type="scientific">Franzmannia pantelleriensis</name>
    <dbReference type="NCBI Taxonomy" id="48727"/>
    <lineage>
        <taxon>Bacteria</taxon>
        <taxon>Pseudomonadati</taxon>
        <taxon>Pseudomonadota</taxon>
        <taxon>Gammaproteobacteria</taxon>
        <taxon>Oceanospirillales</taxon>
        <taxon>Halomonadaceae</taxon>
        <taxon>Franzmannia</taxon>
    </lineage>
</organism>
<dbReference type="RefSeq" id="WP_089658369.1">
    <property type="nucleotide sequence ID" value="NZ_FNGH01000007.1"/>
</dbReference>
<sequence>MPMLKHPLASAIALTLGAGLALGLATSAIADDHEPAWAQGRSSDMADSPLAPHATPLTVTAVEDIPIDHIRLPDGFSAEIWAHGMPGARMMARGDDGTLFIGTRGIGRVYAVLDNDDGEDREHVIIAEGLTQPNGVAFKDGSLYVAAINRIFRYDDIESHLANGDVPEPEELTDAFGLPDDEHHGWKFLAFGPDGRLYVPVGAPCNGCDVDEDTHATIHSFEPDGSDMRVEARGVRNSVGFDFHPETDELWFTNNAQDWLGEHGPQDTLNRLVESGDHYGFPFCHGHGIADPERGDQGSCNDIVMPAAMLGAHSAPLGMRFYTGEMFPEEYQNAMFIARRGSWNRTLSVGYDIQVAHISDDGERAAISPFIVGLLDPRENDFAGRPVDVLQMPDGALLVADEYNGAIYRISYETPDYVEE</sequence>
<evidence type="ECO:0000259" key="2">
    <source>
        <dbReference type="Pfam" id="PF22807"/>
    </source>
</evidence>
<keyword evidence="4" id="KW-1185">Reference proteome</keyword>
<evidence type="ECO:0000256" key="1">
    <source>
        <dbReference type="SAM" id="SignalP"/>
    </source>
</evidence>
<feature type="chain" id="PRO_5011644152" evidence="1">
    <location>
        <begin position="31"/>
        <end position="420"/>
    </location>
</feature>
<dbReference type="OrthoDB" id="9770043at2"/>
<dbReference type="PANTHER" id="PTHR33546:SF1">
    <property type="entry name" value="LARGE, MULTIFUNCTIONAL SECRETED PROTEIN"/>
    <property type="match status" value="1"/>
</dbReference>
<dbReference type="Gene3D" id="2.120.10.30">
    <property type="entry name" value="TolB, C-terminal domain"/>
    <property type="match status" value="1"/>
</dbReference>
<dbReference type="Pfam" id="PF22807">
    <property type="entry name" value="TrAA12"/>
    <property type="match status" value="1"/>
</dbReference>
<dbReference type="InterPro" id="IPR011041">
    <property type="entry name" value="Quinoprot_gluc/sorb_DH_b-prop"/>
</dbReference>
<keyword evidence="1" id="KW-0732">Signal</keyword>
<dbReference type="Proteomes" id="UP000199107">
    <property type="component" value="Unassembled WGS sequence"/>
</dbReference>
<dbReference type="PANTHER" id="PTHR33546">
    <property type="entry name" value="LARGE, MULTIFUNCTIONAL SECRETED PROTEIN-RELATED"/>
    <property type="match status" value="1"/>
</dbReference>
<evidence type="ECO:0000313" key="4">
    <source>
        <dbReference type="Proteomes" id="UP000199107"/>
    </source>
</evidence>
<dbReference type="AlphaFoldDB" id="A0A1G9N232"/>
<evidence type="ECO:0000313" key="3">
    <source>
        <dbReference type="EMBL" id="SDL80549.1"/>
    </source>
</evidence>
<dbReference type="EMBL" id="FNGH01000007">
    <property type="protein sequence ID" value="SDL80549.1"/>
    <property type="molecule type" value="Genomic_DNA"/>
</dbReference>
<protein>
    <submittedName>
        <fullName evidence="3">Glucose/arabinose dehydrogenase, beta-propeller fold</fullName>
    </submittedName>
</protein>
<proteinExistence type="predicted"/>
<reference evidence="4" key="1">
    <citation type="submission" date="2016-10" db="EMBL/GenBank/DDBJ databases">
        <authorList>
            <person name="Varghese N."/>
            <person name="Submissions S."/>
        </authorList>
    </citation>
    <scope>NUCLEOTIDE SEQUENCE [LARGE SCALE GENOMIC DNA]</scope>
    <source>
        <strain evidence="4">AAP</strain>
    </source>
</reference>
<feature type="domain" description="Pyrroloquinoline quinone-dependent pyranose dehydrogenase beta-propeller" evidence="2">
    <location>
        <begin position="72"/>
        <end position="363"/>
    </location>
</feature>
<gene>
    <name evidence="3" type="ORF">SAMN05192555_10719</name>
</gene>
<dbReference type="InterPro" id="IPR011042">
    <property type="entry name" value="6-blade_b-propeller_TolB-like"/>
</dbReference>
<name>A0A1G9N232_9GAMM</name>
<dbReference type="InterPro" id="IPR054539">
    <property type="entry name" value="Beta-prop_PDH"/>
</dbReference>
<feature type="signal peptide" evidence="1">
    <location>
        <begin position="1"/>
        <end position="30"/>
    </location>
</feature>
<dbReference type="STRING" id="48727.SAMN05192555_10719"/>
<dbReference type="SUPFAM" id="SSF50952">
    <property type="entry name" value="Soluble quinoprotein glucose dehydrogenase"/>
    <property type="match status" value="1"/>
</dbReference>
<accession>A0A1G9N232</accession>